<dbReference type="InterPro" id="IPR057013">
    <property type="entry name" value="LRR_ComC"/>
</dbReference>
<dbReference type="PANTHER" id="PTHR24032">
    <property type="entry name" value="EGF-LIKE DOMAIN-CONTAINING PROTEIN-RELATED-RELATED"/>
    <property type="match status" value="1"/>
</dbReference>
<dbReference type="InterPro" id="IPR054484">
    <property type="entry name" value="ComC_SSD"/>
</dbReference>
<dbReference type="SUPFAM" id="SSF81296">
    <property type="entry name" value="E set domains"/>
    <property type="match status" value="1"/>
</dbReference>
<keyword evidence="2" id="KW-1133">Transmembrane helix</keyword>
<keyword evidence="2" id="KW-0812">Transmembrane</keyword>
<evidence type="ECO:0000256" key="3">
    <source>
        <dbReference type="SAM" id="SignalP"/>
    </source>
</evidence>
<dbReference type="GeneID" id="8621058"/>
<dbReference type="Pfam" id="PF24143">
    <property type="entry name" value="Beta-sand_ComC_2nd"/>
    <property type="match status" value="1"/>
</dbReference>
<keyword evidence="2" id="KW-0472">Membrane</keyword>
<name>Q54ZK0_DICDI</name>
<dbReference type="dictyBase" id="DDB_G0277555"/>
<dbReference type="Pfam" id="PF24141">
    <property type="entry name" value="LRR_ComC"/>
    <property type="match status" value="1"/>
</dbReference>
<evidence type="ECO:0000259" key="4">
    <source>
        <dbReference type="PROSITE" id="PS50026"/>
    </source>
</evidence>
<dbReference type="SMR" id="Q54ZK0"/>
<dbReference type="InterPro" id="IPR000742">
    <property type="entry name" value="EGF"/>
</dbReference>
<feature type="disulfide bond" evidence="1">
    <location>
        <begin position="632"/>
        <end position="641"/>
    </location>
</feature>
<evidence type="ECO:0000256" key="1">
    <source>
        <dbReference type="PROSITE-ProRule" id="PRU00076"/>
    </source>
</evidence>
<feature type="signal peptide" evidence="3">
    <location>
        <begin position="1"/>
        <end position="23"/>
    </location>
</feature>
<dbReference type="RefSeq" id="XP_642642.1">
    <property type="nucleotide sequence ID" value="XM_637550.1"/>
</dbReference>
<keyword evidence="1" id="KW-0245">EGF-like domain</keyword>
<feature type="domain" description="EGF-like" evidence="4">
    <location>
        <begin position="609"/>
        <end position="642"/>
    </location>
</feature>
<reference evidence="5 6" key="1">
    <citation type="journal article" date="2005" name="Nature">
        <title>The genome of the social amoeba Dictyostelium discoideum.</title>
        <authorList>
            <consortium name="The Dictyostelium discoideum Sequencing Consortium"/>
            <person name="Eichinger L."/>
            <person name="Pachebat J.A."/>
            <person name="Glockner G."/>
            <person name="Rajandream M.A."/>
            <person name="Sucgang R."/>
            <person name="Berriman M."/>
            <person name="Song J."/>
            <person name="Olsen R."/>
            <person name="Szafranski K."/>
            <person name="Xu Q."/>
            <person name="Tunggal B."/>
            <person name="Kummerfeld S."/>
            <person name="Madera M."/>
            <person name="Konfortov B.A."/>
            <person name="Rivero F."/>
            <person name="Bankier A.T."/>
            <person name="Lehmann R."/>
            <person name="Hamlin N."/>
            <person name="Davies R."/>
            <person name="Gaudet P."/>
            <person name="Fey P."/>
            <person name="Pilcher K."/>
            <person name="Chen G."/>
            <person name="Saunders D."/>
            <person name="Sodergren E."/>
            <person name="Davis P."/>
            <person name="Kerhornou A."/>
            <person name="Nie X."/>
            <person name="Hall N."/>
            <person name="Anjard C."/>
            <person name="Hemphill L."/>
            <person name="Bason N."/>
            <person name="Farbrother P."/>
            <person name="Desany B."/>
            <person name="Just E."/>
            <person name="Morio T."/>
            <person name="Rost R."/>
            <person name="Churcher C."/>
            <person name="Cooper J."/>
            <person name="Haydock S."/>
            <person name="van Driessche N."/>
            <person name="Cronin A."/>
            <person name="Goodhead I."/>
            <person name="Muzny D."/>
            <person name="Mourier T."/>
            <person name="Pain A."/>
            <person name="Lu M."/>
            <person name="Harper D."/>
            <person name="Lindsay R."/>
            <person name="Hauser H."/>
            <person name="James K."/>
            <person name="Quiles M."/>
            <person name="Madan Babu M."/>
            <person name="Saito T."/>
            <person name="Buchrieser C."/>
            <person name="Wardroper A."/>
            <person name="Felder M."/>
            <person name="Thangavelu M."/>
            <person name="Johnson D."/>
            <person name="Knights A."/>
            <person name="Loulseged H."/>
            <person name="Mungall K."/>
            <person name="Oliver K."/>
            <person name="Price C."/>
            <person name="Quail M.A."/>
            <person name="Urushihara H."/>
            <person name="Hernandez J."/>
            <person name="Rabbinowitsch E."/>
            <person name="Steffen D."/>
            <person name="Sanders M."/>
            <person name="Ma J."/>
            <person name="Kohara Y."/>
            <person name="Sharp S."/>
            <person name="Simmonds M."/>
            <person name="Spiegler S."/>
            <person name="Tivey A."/>
            <person name="Sugano S."/>
            <person name="White B."/>
            <person name="Walker D."/>
            <person name="Woodward J."/>
            <person name="Winckler T."/>
            <person name="Tanaka Y."/>
            <person name="Shaulsky G."/>
            <person name="Schleicher M."/>
            <person name="Weinstock G."/>
            <person name="Rosenthal A."/>
            <person name="Cox E.C."/>
            <person name="Chisholm R.L."/>
            <person name="Gibbs R."/>
            <person name="Loomis W.F."/>
            <person name="Platzer M."/>
            <person name="Kay R.R."/>
            <person name="Williams J."/>
            <person name="Dear P.H."/>
            <person name="Noegel A.A."/>
            <person name="Barrell B."/>
            <person name="Kuspa A."/>
        </authorList>
    </citation>
    <scope>NUCLEOTIDE SEQUENCE [LARGE SCALE GENOMIC DNA]</scope>
    <source>
        <strain evidence="5 6">AX4</strain>
    </source>
</reference>
<feature type="chain" id="PRO_5004250068" description="EGF-like domain-containing protein" evidence="3">
    <location>
        <begin position="24"/>
        <end position="1113"/>
    </location>
</feature>
<feature type="disulfide bond" evidence="1">
    <location>
        <begin position="613"/>
        <end position="623"/>
    </location>
</feature>
<dbReference type="FunCoup" id="Q54ZK0">
    <property type="interactions" value="877"/>
</dbReference>
<dbReference type="InterPro" id="IPR053331">
    <property type="entry name" value="EGF-like_comC"/>
</dbReference>
<keyword evidence="3" id="KW-0732">Signal</keyword>
<dbReference type="SUPFAM" id="SSF52058">
    <property type="entry name" value="L domain-like"/>
    <property type="match status" value="1"/>
</dbReference>
<dbReference type="InterPro" id="IPR013783">
    <property type="entry name" value="Ig-like_fold"/>
</dbReference>
<dbReference type="InterPro" id="IPR014756">
    <property type="entry name" value="Ig_E-set"/>
</dbReference>
<keyword evidence="1" id="KW-1015">Disulfide bond</keyword>
<dbReference type="Pfam" id="PF01833">
    <property type="entry name" value="TIG"/>
    <property type="match status" value="1"/>
</dbReference>
<evidence type="ECO:0000313" key="6">
    <source>
        <dbReference type="Proteomes" id="UP000002195"/>
    </source>
</evidence>
<sequence>MKKSKSLIFYFFFIFFLSIQVNSNELNKKEYDCLVNFLTNLGKISNVGKNEKTFEYEFCNPFFVSLPTEIKCNQGSITYLDTVQSNISYIIKDELLCFDNINYFLLSNINYDSAIFFNSFPKSLNKVILTGTNLQFSKVTKDLQTLSISIISQKIPTTLKFSWFYKTTQFILSSTSFSSNKTHSIAFENDLKDSEIWETNYFNIISLNLPKFNNVKGFVQIELIEGYNQTSWSNIKEIGNVTNIYIRTNDLTEFPNDHLSNIRSDSIEKINFEVPFKSVKKMCDLSSIGKSIQIISFSKCGRDFSFNGLMPIILPNNQDFQYFFLIGGYIKNFDILQYKSAEYITLSNNLMSGTLPSINSFKFGKLKYIDIGFNLITGELDDSYCEFDIIVNNNSMTGLIPTCFTCFFGLTELNLKSRFIGNNFTNLDQPSSPSIISPNLIFSNIEIFQGQPHYKYYIFGENLGGAWIDESNAEIIGFDVKFRVIKPNKLISLYSLSSFSSIVTFSYSRINSNYRFTLSADLITPKLIKVEWVSNSQDLAFEGFYFSYNKSIINISIGDVNCQVTSSTFYNINCTLLAPIDLTLIDIVSFITVGNLTTQFTLNPGVTNNLLYCINGCGGNGICFSDIGKCKCDSTHQGDDCSLPYIECPINCTNLSVCNNVTGECSCPSFLIWSGIDCSFPLHTISAVSPSDINGGSASIYGWFGNIHNDPQVFIGTKQCIPIYNISESEIICKAPPGTGLKSVSVIQNSINVTSKDIYQYYSNDKQCPNHCTSTSNGICNTTTGYCNCIGRWSGYDCSLYSNPSGGGDNSGGLPGSNTTIDGNTGNTNITLIDFNGNQINEYLLLNKWSIISNISKTVYTFNQSIQNDKCNITYTIEEVNKDRDVSFAGINFKLTSGSVKMTVSIENYQYSSNLNTLQLQMKSSVNEIQINHEMNDCNNDQIEINNTPNQYNSLNYITIKKDAKVLNGRFIDRIESDGISTFMQTVLVSKSNDSITVGMNLPHCTKKCLLDPDFSVLVSPEFVDECDNDRKSFFLPVVIVVPIVFLILIIIFVVITIKKRYVEIIIINKNLINRIHFKKFLNIFQTNPNIHFLFFKNKSTLKILKFVRPYTK</sequence>
<dbReference type="PROSITE" id="PS50026">
    <property type="entry name" value="EGF_3"/>
    <property type="match status" value="1"/>
</dbReference>
<dbReference type="HOGENOM" id="CLU_003793_0_0_1"/>
<dbReference type="InterPro" id="IPR057015">
    <property type="entry name" value="B-sand_ComC_2nd"/>
</dbReference>
<evidence type="ECO:0000313" key="5">
    <source>
        <dbReference type="EMBL" id="EAL68740.1"/>
    </source>
</evidence>
<dbReference type="eggNOG" id="KOG1225">
    <property type="taxonomic scope" value="Eukaryota"/>
</dbReference>
<dbReference type="Proteomes" id="UP000002195">
    <property type="component" value="Unassembled WGS sequence"/>
</dbReference>
<protein>
    <recommendedName>
        <fullName evidence="4">EGF-like domain-containing protein</fullName>
    </recommendedName>
</protein>
<dbReference type="AlphaFoldDB" id="Q54ZK0"/>
<dbReference type="InterPro" id="IPR032675">
    <property type="entry name" value="LRR_dom_sf"/>
</dbReference>
<dbReference type="VEuPathDB" id="AmoebaDB:DDB_G0277555"/>
<dbReference type="PROSITE" id="PS00022">
    <property type="entry name" value="EGF_1"/>
    <property type="match status" value="2"/>
</dbReference>
<gene>
    <name evidence="5" type="ORF">DDB_G0277555</name>
</gene>
<keyword evidence="6" id="KW-1185">Reference proteome</keyword>
<evidence type="ECO:0000256" key="2">
    <source>
        <dbReference type="SAM" id="Phobius"/>
    </source>
</evidence>
<comment type="caution">
    <text evidence="1">Lacks conserved residue(s) required for the propagation of feature annotation.</text>
</comment>
<proteinExistence type="predicted"/>
<feature type="transmembrane region" description="Helical" evidence="2">
    <location>
        <begin position="1034"/>
        <end position="1058"/>
    </location>
</feature>
<organism evidence="5 6">
    <name type="scientific">Dictyostelium discoideum</name>
    <name type="common">Social amoeba</name>
    <dbReference type="NCBI Taxonomy" id="44689"/>
    <lineage>
        <taxon>Eukaryota</taxon>
        <taxon>Amoebozoa</taxon>
        <taxon>Evosea</taxon>
        <taxon>Eumycetozoa</taxon>
        <taxon>Dictyostelia</taxon>
        <taxon>Dictyosteliales</taxon>
        <taxon>Dictyosteliaceae</taxon>
        <taxon>Dictyostelium</taxon>
    </lineage>
</organism>
<dbReference type="Gene3D" id="2.60.40.10">
    <property type="entry name" value="Immunoglobulins"/>
    <property type="match status" value="1"/>
</dbReference>
<dbReference type="InterPro" id="IPR002909">
    <property type="entry name" value="IPT_dom"/>
</dbReference>
<dbReference type="PaxDb" id="44689-DDB0217984"/>
<dbReference type="InParanoid" id="Q54ZK0"/>
<dbReference type="EMBL" id="AAFI02000020">
    <property type="protein sequence ID" value="EAL68740.1"/>
    <property type="molecule type" value="Genomic_DNA"/>
</dbReference>
<dbReference type="KEGG" id="ddi:DDB_G0277555"/>
<dbReference type="Pfam" id="PF22933">
    <property type="entry name" value="ComC_SSD"/>
    <property type="match status" value="1"/>
</dbReference>
<accession>Q54ZK0</accession>
<dbReference type="PANTHER" id="PTHR24032:SF69">
    <property type="entry name" value="EGF-LIKE DOMAIN-CONTAINING PROTEIN"/>
    <property type="match status" value="1"/>
</dbReference>
<dbReference type="Gene3D" id="3.80.10.10">
    <property type="entry name" value="Ribonuclease Inhibitor"/>
    <property type="match status" value="1"/>
</dbReference>
<dbReference type="PhylomeDB" id="Q54ZK0"/>
<comment type="caution">
    <text evidence="5">The sequence shown here is derived from an EMBL/GenBank/DDBJ whole genome shotgun (WGS) entry which is preliminary data.</text>
</comment>